<dbReference type="InterPro" id="IPR036188">
    <property type="entry name" value="FAD/NAD-bd_sf"/>
</dbReference>
<evidence type="ECO:0000256" key="3">
    <source>
        <dbReference type="ARBA" id="ARBA00022827"/>
    </source>
</evidence>
<comment type="cofactor">
    <cofactor evidence="1">
        <name>FAD</name>
        <dbReference type="ChEBI" id="CHEBI:57692"/>
    </cofactor>
</comment>
<comment type="caution">
    <text evidence="5">The sequence shown here is derived from an EMBL/GenBank/DDBJ whole genome shotgun (WGS) entry which is preliminary data.</text>
</comment>
<name>A0A818ZDP8_9BILA</name>
<accession>A0A818ZDP8</accession>
<dbReference type="PANTHER" id="PTHR43104:SF2">
    <property type="entry name" value="L-2-HYDROXYGLUTARATE DEHYDROGENASE, MITOCHONDRIAL"/>
    <property type="match status" value="1"/>
</dbReference>
<keyword evidence="4" id="KW-0560">Oxidoreductase</keyword>
<sequence>AGIYYKTGSLKAKLCLEGLKRIYEYCDAKHLPYKKCGQLIVAVERDQLERLDNIYRQATENGVQDIIDTMIMNIIDQDFDEHVH</sequence>
<dbReference type="Gene3D" id="3.50.50.60">
    <property type="entry name" value="FAD/NAD(P)-binding domain"/>
    <property type="match status" value="1"/>
</dbReference>
<evidence type="ECO:0000256" key="4">
    <source>
        <dbReference type="ARBA" id="ARBA00023002"/>
    </source>
</evidence>
<reference evidence="5" key="1">
    <citation type="submission" date="2021-02" db="EMBL/GenBank/DDBJ databases">
        <authorList>
            <person name="Nowell W R."/>
        </authorList>
    </citation>
    <scope>NUCLEOTIDE SEQUENCE</scope>
</reference>
<evidence type="ECO:0000256" key="1">
    <source>
        <dbReference type="ARBA" id="ARBA00001974"/>
    </source>
</evidence>
<keyword evidence="2" id="KW-0285">Flavoprotein</keyword>
<proteinExistence type="predicted"/>
<gene>
    <name evidence="5" type="ORF">FNK824_LOCUS12943</name>
</gene>
<dbReference type="PANTHER" id="PTHR43104">
    <property type="entry name" value="L-2-HYDROXYGLUTARATE DEHYDROGENASE, MITOCHONDRIAL"/>
    <property type="match status" value="1"/>
</dbReference>
<evidence type="ECO:0000256" key="2">
    <source>
        <dbReference type="ARBA" id="ARBA00022630"/>
    </source>
</evidence>
<evidence type="ECO:0000313" key="6">
    <source>
        <dbReference type="Proteomes" id="UP000663874"/>
    </source>
</evidence>
<dbReference type="Proteomes" id="UP000663874">
    <property type="component" value="Unassembled WGS sequence"/>
</dbReference>
<evidence type="ECO:0000313" key="5">
    <source>
        <dbReference type="EMBL" id="CAF3763511.1"/>
    </source>
</evidence>
<dbReference type="GO" id="GO:0047545">
    <property type="term" value="F:(S)-2-hydroxyglutarate dehydrogenase activity"/>
    <property type="evidence" value="ECO:0007669"/>
    <property type="project" value="TreeGrafter"/>
</dbReference>
<dbReference type="EMBL" id="CAJOBE010001659">
    <property type="protein sequence ID" value="CAF3763511.1"/>
    <property type="molecule type" value="Genomic_DNA"/>
</dbReference>
<protein>
    <submittedName>
        <fullName evidence="5">Uncharacterized protein</fullName>
    </submittedName>
</protein>
<dbReference type="AlphaFoldDB" id="A0A818ZDP8"/>
<organism evidence="5 6">
    <name type="scientific">Rotaria sordida</name>
    <dbReference type="NCBI Taxonomy" id="392033"/>
    <lineage>
        <taxon>Eukaryota</taxon>
        <taxon>Metazoa</taxon>
        <taxon>Spiralia</taxon>
        <taxon>Gnathifera</taxon>
        <taxon>Rotifera</taxon>
        <taxon>Eurotatoria</taxon>
        <taxon>Bdelloidea</taxon>
        <taxon>Philodinida</taxon>
        <taxon>Philodinidae</taxon>
        <taxon>Rotaria</taxon>
    </lineage>
</organism>
<keyword evidence="3" id="KW-0274">FAD</keyword>
<feature type="non-terminal residue" evidence="5">
    <location>
        <position position="84"/>
    </location>
</feature>